<dbReference type="NCBIfam" id="NF006078">
    <property type="entry name" value="PRK08224.1"/>
    <property type="match status" value="1"/>
</dbReference>
<evidence type="ECO:0000313" key="6">
    <source>
        <dbReference type="EMBL" id="ACV06575.1"/>
    </source>
</evidence>
<dbReference type="Pfam" id="PF04679">
    <property type="entry name" value="DNA_ligase_A_C"/>
    <property type="match status" value="1"/>
</dbReference>
<dbReference type="EMBL" id="CP001686">
    <property type="protein sequence ID" value="ACV06575.1"/>
    <property type="molecule type" value="Genomic_DNA"/>
</dbReference>
<dbReference type="Proteomes" id="UP000006666">
    <property type="component" value="Chromosome"/>
</dbReference>
<keyword evidence="7" id="KW-1185">Reference proteome</keyword>
<dbReference type="STRING" id="478801.Ksed_15600"/>
<dbReference type="eggNOG" id="COG1793">
    <property type="taxonomic scope" value="Bacteria"/>
</dbReference>
<dbReference type="CDD" id="cd07905">
    <property type="entry name" value="Adenylation_DNA_ligase_LigC"/>
    <property type="match status" value="1"/>
</dbReference>
<dbReference type="SUPFAM" id="SSF56091">
    <property type="entry name" value="DNA ligase/mRNA capping enzyme, catalytic domain"/>
    <property type="match status" value="1"/>
</dbReference>
<reference evidence="6 7" key="1">
    <citation type="journal article" date="2009" name="Stand. Genomic Sci.">
        <title>Complete genome sequence of Kytococcus sedentarius type strain (541).</title>
        <authorList>
            <person name="Sims D."/>
            <person name="Brettin T."/>
            <person name="Detter J.C."/>
            <person name="Han C."/>
            <person name="Lapidus A."/>
            <person name="Copeland A."/>
            <person name="Glavina Del Rio T."/>
            <person name="Nolan M."/>
            <person name="Chen F."/>
            <person name="Lucas S."/>
            <person name="Tice H."/>
            <person name="Cheng J.F."/>
            <person name="Bruce D."/>
            <person name="Goodwin L."/>
            <person name="Pitluck S."/>
            <person name="Ovchinnikova G."/>
            <person name="Pati A."/>
            <person name="Ivanova N."/>
            <person name="Mavrommatis K."/>
            <person name="Chen A."/>
            <person name="Palaniappan K."/>
            <person name="D'haeseleer P."/>
            <person name="Chain P."/>
            <person name="Bristow J."/>
            <person name="Eisen J.A."/>
            <person name="Markowitz V."/>
            <person name="Hugenholtz P."/>
            <person name="Schneider S."/>
            <person name="Goker M."/>
            <person name="Pukall R."/>
            <person name="Kyrpides N.C."/>
            <person name="Klenk H.P."/>
        </authorList>
    </citation>
    <scope>NUCLEOTIDE SEQUENCE [LARGE SCALE GENOMIC DNA]</scope>
    <source>
        <strain evidence="7">ATCC 14392 / DSM 20547 / JCM 11482 / CCUG 33030 / NBRC 15357 / NCTC 11040 / CCM 314 / 541</strain>
    </source>
</reference>
<dbReference type="InterPro" id="IPR012340">
    <property type="entry name" value="NA-bd_OB-fold"/>
</dbReference>
<evidence type="ECO:0000259" key="5">
    <source>
        <dbReference type="PROSITE" id="PS50160"/>
    </source>
</evidence>
<dbReference type="GO" id="GO:0005524">
    <property type="term" value="F:ATP binding"/>
    <property type="evidence" value="ECO:0007669"/>
    <property type="project" value="InterPro"/>
</dbReference>
<protein>
    <recommendedName>
        <fullName evidence="2">DNA ligase (ATP)</fullName>
        <ecNumber evidence="2">6.5.1.1</ecNumber>
    </recommendedName>
</protein>
<dbReference type="HOGENOM" id="CLU_008325_4_1_11"/>
<evidence type="ECO:0000256" key="2">
    <source>
        <dbReference type="ARBA" id="ARBA00012727"/>
    </source>
</evidence>
<gene>
    <name evidence="6" type="ordered locus">Ksed_15600</name>
</gene>
<evidence type="ECO:0000313" key="7">
    <source>
        <dbReference type="Proteomes" id="UP000006666"/>
    </source>
</evidence>
<dbReference type="PROSITE" id="PS50160">
    <property type="entry name" value="DNA_LIGASE_A3"/>
    <property type="match status" value="1"/>
</dbReference>
<dbReference type="PANTHER" id="PTHR45674">
    <property type="entry name" value="DNA LIGASE 1/3 FAMILY MEMBER"/>
    <property type="match status" value="1"/>
</dbReference>
<dbReference type="GO" id="GO:0006281">
    <property type="term" value="P:DNA repair"/>
    <property type="evidence" value="ECO:0007669"/>
    <property type="project" value="InterPro"/>
</dbReference>
<dbReference type="Gene3D" id="3.30.470.30">
    <property type="entry name" value="DNA ligase/mRNA capping enzyme"/>
    <property type="match status" value="1"/>
</dbReference>
<evidence type="ECO:0000256" key="1">
    <source>
        <dbReference type="ARBA" id="ARBA00007572"/>
    </source>
</evidence>
<dbReference type="InterPro" id="IPR044117">
    <property type="entry name" value="OBF_LigC-like"/>
</dbReference>
<comment type="similarity">
    <text evidence="1">Belongs to the ATP-dependent DNA ligase family.</text>
</comment>
<dbReference type="Pfam" id="PF01068">
    <property type="entry name" value="DNA_ligase_A_M"/>
    <property type="match status" value="1"/>
</dbReference>
<proteinExistence type="inferred from homology"/>
<feature type="domain" description="ATP-dependent DNA ligase family profile" evidence="5">
    <location>
        <begin position="136"/>
        <end position="251"/>
    </location>
</feature>
<dbReference type="PANTHER" id="PTHR45674:SF4">
    <property type="entry name" value="DNA LIGASE 1"/>
    <property type="match status" value="1"/>
</dbReference>
<dbReference type="InterPro" id="IPR012309">
    <property type="entry name" value="DNA_ligase_ATP-dep_C"/>
</dbReference>
<dbReference type="GO" id="GO:0006310">
    <property type="term" value="P:DNA recombination"/>
    <property type="evidence" value="ECO:0007669"/>
    <property type="project" value="InterPro"/>
</dbReference>
<dbReference type="SUPFAM" id="SSF50249">
    <property type="entry name" value="Nucleic acid-binding proteins"/>
    <property type="match status" value="1"/>
</dbReference>
<evidence type="ECO:0000256" key="3">
    <source>
        <dbReference type="ARBA" id="ARBA00022598"/>
    </source>
</evidence>
<accession>C7NI68</accession>
<dbReference type="AlphaFoldDB" id="C7NI68"/>
<dbReference type="Gene3D" id="2.40.50.140">
    <property type="entry name" value="Nucleic acid-binding proteins"/>
    <property type="match status" value="1"/>
</dbReference>
<name>C7NI68_KYTSD</name>
<comment type="catalytic activity">
    <reaction evidence="4">
        <text>ATP + (deoxyribonucleotide)n-3'-hydroxyl + 5'-phospho-(deoxyribonucleotide)m = (deoxyribonucleotide)n+m + AMP + diphosphate.</text>
        <dbReference type="EC" id="6.5.1.1"/>
    </reaction>
</comment>
<dbReference type="InterPro" id="IPR050191">
    <property type="entry name" value="ATP-dep_DNA_ligase"/>
</dbReference>
<organism evidence="6 7">
    <name type="scientific">Kytococcus sedentarius (strain ATCC 14392 / DSM 20547 / JCM 11482 / CCUG 33030 / NBRC 15357 / NCTC 11040 / CCM 314 / 541)</name>
    <name type="common">Micrococcus sedentarius</name>
    <dbReference type="NCBI Taxonomy" id="478801"/>
    <lineage>
        <taxon>Bacteria</taxon>
        <taxon>Bacillati</taxon>
        <taxon>Actinomycetota</taxon>
        <taxon>Actinomycetes</taxon>
        <taxon>Micrococcales</taxon>
        <taxon>Kytococcaceae</taxon>
        <taxon>Kytococcus</taxon>
    </lineage>
</organism>
<dbReference type="RefSeq" id="WP_015779520.1">
    <property type="nucleotide sequence ID" value="NC_013169.1"/>
</dbReference>
<dbReference type="GO" id="GO:0003910">
    <property type="term" value="F:DNA ligase (ATP) activity"/>
    <property type="evidence" value="ECO:0007669"/>
    <property type="project" value="UniProtKB-EC"/>
</dbReference>
<dbReference type="EC" id="6.5.1.1" evidence="2"/>
<dbReference type="InterPro" id="IPR044119">
    <property type="entry name" value="Adenylation_LigC-like"/>
</dbReference>
<keyword evidence="3 6" id="KW-0436">Ligase</keyword>
<dbReference type="CDD" id="cd07970">
    <property type="entry name" value="OBF_DNA_ligase_LigC"/>
    <property type="match status" value="1"/>
</dbReference>
<sequence>MTTADAGTLPGVMLAKAATSVPSPDALPGGCSYEPKWDGFRILVVRGARADAATAAGEGDDAVDLIGRSGKSLTRYFPEVVEKVRAIPAPAIVDGELVVRSGEPGTERLDWDALSQRIHPAASRIEKLAVETPGEVICFDLLADDSGELLEEPFATRRERLAALVGGLPASRGVHLTRATTDADEAARWFTQFEGAGLDGIVAKGLDSPYEPGKRTMLKVKHKRTADAVLVGYRVHKSGAGVGSLLLGLHSGGELVPVGGISAFTAARRLELAEELEPLVVRTADGSVAAAERERNRFTSAKDTSYVPLRPERVVEVAFDQLEGHRFRHAVRFVRWREDKGPTECTLEQVDVASGYDLNAVLAADS</sequence>
<dbReference type="KEGG" id="kse:Ksed_15600"/>
<evidence type="ECO:0000256" key="4">
    <source>
        <dbReference type="ARBA" id="ARBA00034003"/>
    </source>
</evidence>
<dbReference type="InterPro" id="IPR012310">
    <property type="entry name" value="DNA_ligase_ATP-dep_cent"/>
</dbReference>